<feature type="region of interest" description="Disordered" evidence="1">
    <location>
        <begin position="39"/>
        <end position="70"/>
    </location>
</feature>
<sequence>MYKKWIVLGLMVSLILLLMILFLKPQQQHVKQQQTQLDKQKVSEIHSERTTKNALNDQSSKQKRQDKETHAQLLQQREQVFQQFQQINTQMSQGQQPNQNQVLTLLEQQYRLVEKGVVNVDEAISSIQYLRQILPEMDRFLDGQQAKLEQLKD</sequence>
<evidence type="ECO:0000256" key="2">
    <source>
        <dbReference type="SAM" id="Phobius"/>
    </source>
</evidence>
<protein>
    <submittedName>
        <fullName evidence="3">Uncharacterized protein</fullName>
    </submittedName>
</protein>
<keyword evidence="2" id="KW-0812">Transmembrane</keyword>
<gene>
    <name evidence="3" type="ORF">B1202_03520</name>
</gene>
<organism evidence="3 4">
    <name type="scientific">Acinetobacter amyesii</name>
    <dbReference type="NCBI Taxonomy" id="2942470"/>
    <lineage>
        <taxon>Bacteria</taxon>
        <taxon>Pseudomonadati</taxon>
        <taxon>Pseudomonadota</taxon>
        <taxon>Gammaproteobacteria</taxon>
        <taxon>Moraxellales</taxon>
        <taxon>Moraxellaceae</taxon>
        <taxon>Acinetobacter</taxon>
    </lineage>
</organism>
<keyword evidence="2" id="KW-1133">Transmembrane helix</keyword>
<name>A0A1T1H7L1_9GAMM</name>
<dbReference type="Proteomes" id="UP000191160">
    <property type="component" value="Unassembled WGS sequence"/>
</dbReference>
<dbReference type="AlphaFoldDB" id="A0A1T1H7L1"/>
<feature type="compositionally biased region" description="Basic and acidic residues" evidence="1">
    <location>
        <begin position="39"/>
        <end position="51"/>
    </location>
</feature>
<evidence type="ECO:0000256" key="1">
    <source>
        <dbReference type="SAM" id="MobiDB-lite"/>
    </source>
</evidence>
<reference evidence="3 4" key="1">
    <citation type="submission" date="2017-02" db="EMBL/GenBank/DDBJ databases">
        <title>Acinetobacter sp. ANC 4945, whole genome shotgun sequencing project.</title>
        <authorList>
            <person name="Radolfova-Krizova L."/>
            <person name="Al Atrouni A."/>
            <person name="Nemec A."/>
        </authorList>
    </citation>
    <scope>NUCLEOTIDE SEQUENCE [LARGE SCALE GENOMIC DNA]</scope>
    <source>
        <strain evidence="3 4">ANC 4945</strain>
    </source>
</reference>
<accession>A0A1T1H7L1</accession>
<keyword evidence="4" id="KW-1185">Reference proteome</keyword>
<feature type="transmembrane region" description="Helical" evidence="2">
    <location>
        <begin position="6"/>
        <end position="23"/>
    </location>
</feature>
<dbReference type="RefSeq" id="WP_078189182.1">
    <property type="nucleotide sequence ID" value="NZ_JAMCOZ010000015.1"/>
</dbReference>
<keyword evidence="2" id="KW-0472">Membrane</keyword>
<evidence type="ECO:0000313" key="3">
    <source>
        <dbReference type="EMBL" id="OOV85710.1"/>
    </source>
</evidence>
<evidence type="ECO:0000313" key="4">
    <source>
        <dbReference type="Proteomes" id="UP000191160"/>
    </source>
</evidence>
<proteinExistence type="predicted"/>
<dbReference type="EMBL" id="MVKX01000001">
    <property type="protein sequence ID" value="OOV85710.1"/>
    <property type="molecule type" value="Genomic_DNA"/>
</dbReference>
<comment type="caution">
    <text evidence="3">The sequence shown here is derived from an EMBL/GenBank/DDBJ whole genome shotgun (WGS) entry which is preliminary data.</text>
</comment>